<keyword evidence="2" id="KW-1185">Reference proteome</keyword>
<reference evidence="1 2" key="1">
    <citation type="submission" date="2015-09" db="EMBL/GenBank/DDBJ databases">
        <title>Genome announcement of multiple Pseudomonas syringae strains.</title>
        <authorList>
            <person name="Thakur S."/>
            <person name="Wang P.W."/>
            <person name="Gong Y."/>
            <person name="Weir B.S."/>
            <person name="Guttman D.S."/>
        </authorList>
    </citation>
    <scope>NUCLEOTIDE SEQUENCE [LARGE SCALE GENOMIC DNA]</scope>
    <source>
        <strain evidence="1 2">ICMP17001</strain>
    </source>
</reference>
<organism evidence="1 2">
    <name type="scientific">Pseudomonas syringae pv. coryli</name>
    <dbReference type="NCBI Taxonomy" id="317659"/>
    <lineage>
        <taxon>Bacteria</taxon>
        <taxon>Pseudomonadati</taxon>
        <taxon>Pseudomonadota</taxon>
        <taxon>Gammaproteobacteria</taxon>
        <taxon>Pseudomonadales</taxon>
        <taxon>Pseudomonadaceae</taxon>
        <taxon>Pseudomonas</taxon>
    </lineage>
</organism>
<dbReference type="AlphaFoldDB" id="A0A0P9NBK3"/>
<comment type="caution">
    <text evidence="1">The sequence shown here is derived from an EMBL/GenBank/DDBJ whole genome shotgun (WGS) entry which is preliminary data.</text>
</comment>
<gene>
    <name evidence="1" type="ORF">ALO75_03938</name>
</gene>
<evidence type="ECO:0000313" key="2">
    <source>
        <dbReference type="Proteomes" id="UP000051335"/>
    </source>
</evidence>
<name>A0A0P9NBK3_9PSED</name>
<proteinExistence type="predicted"/>
<dbReference type="Proteomes" id="UP000051335">
    <property type="component" value="Unassembled WGS sequence"/>
</dbReference>
<accession>A0A0P9NBK3</accession>
<dbReference type="PATRIC" id="fig|317659.3.peg.6229"/>
<protein>
    <submittedName>
        <fullName evidence="1">Uncharacterized protein</fullName>
    </submittedName>
</protein>
<dbReference type="EMBL" id="LJQC01000339">
    <property type="protein sequence ID" value="KPX02916.1"/>
    <property type="molecule type" value="Genomic_DNA"/>
</dbReference>
<sequence>MATMVREVNMNAVFDLEADLVPGLSAAGFELGSSLEGILKKIGQVTWYDSKSTTYELLENNTGWLGIREEIRFKEHGDFVNYLFFKNRLLKLAFMNGTSLYNINVGIGYSGNFEGVRPGLELGSIKSPLLIEFNEFDDDFLILNGETVIDGISLLTDYRAPLENAPKQKIEYVSIHNWAIRDEAVGG</sequence>
<evidence type="ECO:0000313" key="1">
    <source>
        <dbReference type="EMBL" id="KPX02916.1"/>
    </source>
</evidence>